<comment type="caution">
    <text evidence="1">The sequence shown here is derived from an EMBL/GenBank/DDBJ whole genome shotgun (WGS) entry which is preliminary data.</text>
</comment>
<dbReference type="AlphaFoldDB" id="R7Z9B1"/>
<dbReference type="EMBL" id="AQPX01000032">
    <property type="protein sequence ID" value="EON70589.1"/>
    <property type="molecule type" value="Genomic_DNA"/>
</dbReference>
<dbReference type="Proteomes" id="UP000013911">
    <property type="component" value="Unassembled WGS sequence"/>
</dbReference>
<accession>R7Z9B1</accession>
<name>R7Z9B1_LYSSH</name>
<sequence length="65" mass="7809">MSDRAINKTMTDFEIEVANIENEKLQKVENIKFRDFIDRWMDLYVKAELSINTIDTYKVSLNMEF</sequence>
<evidence type="ECO:0000313" key="2">
    <source>
        <dbReference type="Proteomes" id="UP000013911"/>
    </source>
</evidence>
<proteinExistence type="predicted"/>
<reference evidence="1 2" key="1">
    <citation type="submission" date="2013-04" db="EMBL/GenBank/DDBJ databases">
        <title>Draft genome of the heavy metal tolerant bacterium Lysinibacillus sphaericus strain OT4b.31.</title>
        <authorList>
            <person name="Pena-Montenegro T.D."/>
            <person name="Dussan J."/>
        </authorList>
    </citation>
    <scope>NUCLEOTIDE SEQUENCE [LARGE SCALE GENOMIC DNA]</scope>
    <source>
        <strain evidence="1 2">OT4b.31</strain>
    </source>
</reference>
<protein>
    <recommendedName>
        <fullName evidence="3">Integrase</fullName>
    </recommendedName>
</protein>
<gene>
    <name evidence="1" type="ORF">H131_21142</name>
</gene>
<dbReference type="PATRIC" id="fig|1285586.5.peg.4405"/>
<evidence type="ECO:0008006" key="3">
    <source>
        <dbReference type="Google" id="ProtNLM"/>
    </source>
</evidence>
<dbReference type="HOGENOM" id="CLU_2844651_0_0_9"/>
<organism evidence="1 2">
    <name type="scientific">Lysinibacillus sphaericus OT4b.31</name>
    <dbReference type="NCBI Taxonomy" id="1285586"/>
    <lineage>
        <taxon>Bacteria</taxon>
        <taxon>Bacillati</taxon>
        <taxon>Bacillota</taxon>
        <taxon>Bacilli</taxon>
        <taxon>Bacillales</taxon>
        <taxon>Bacillaceae</taxon>
        <taxon>Lysinibacillus</taxon>
    </lineage>
</organism>
<evidence type="ECO:0000313" key="1">
    <source>
        <dbReference type="EMBL" id="EON70589.1"/>
    </source>
</evidence>